<dbReference type="AlphaFoldDB" id="A0A9N7VBU0"/>
<protein>
    <submittedName>
        <fullName evidence="1">Uncharacterized protein</fullName>
    </submittedName>
</protein>
<organism evidence="1 2">
    <name type="scientific">Pleuronectes platessa</name>
    <name type="common">European plaice</name>
    <dbReference type="NCBI Taxonomy" id="8262"/>
    <lineage>
        <taxon>Eukaryota</taxon>
        <taxon>Metazoa</taxon>
        <taxon>Chordata</taxon>
        <taxon>Craniata</taxon>
        <taxon>Vertebrata</taxon>
        <taxon>Euteleostomi</taxon>
        <taxon>Actinopterygii</taxon>
        <taxon>Neopterygii</taxon>
        <taxon>Teleostei</taxon>
        <taxon>Neoteleostei</taxon>
        <taxon>Acanthomorphata</taxon>
        <taxon>Carangaria</taxon>
        <taxon>Pleuronectiformes</taxon>
        <taxon>Pleuronectoidei</taxon>
        <taxon>Pleuronectidae</taxon>
        <taxon>Pleuronectes</taxon>
    </lineage>
</organism>
<dbReference type="Proteomes" id="UP001153269">
    <property type="component" value="Unassembled WGS sequence"/>
</dbReference>
<evidence type="ECO:0000313" key="1">
    <source>
        <dbReference type="EMBL" id="CAB1447973.1"/>
    </source>
</evidence>
<keyword evidence="2" id="KW-1185">Reference proteome</keyword>
<sequence>MRHPFGLESGNTPTLHLDAHVTDFSIFEKSPPTGLTTPGDMFVPLRLGSELQRTDEMVICETVISPEWLPKELCLVCVFSPEEKEEVVSGRVRCRENYSCDLVALGKREASNFAYSERKRRGSSSSEPGAANELTFNTESSSVGAWEGLERLLKQTGSSITSTAWPALFLQSWSQCTD</sequence>
<dbReference type="EMBL" id="CADEAL010003961">
    <property type="protein sequence ID" value="CAB1447973.1"/>
    <property type="molecule type" value="Genomic_DNA"/>
</dbReference>
<accession>A0A9N7VBU0</accession>
<evidence type="ECO:0000313" key="2">
    <source>
        <dbReference type="Proteomes" id="UP001153269"/>
    </source>
</evidence>
<gene>
    <name evidence="1" type="ORF">PLEPLA_LOCUS35638</name>
</gene>
<reference evidence="1" key="1">
    <citation type="submission" date="2020-03" db="EMBL/GenBank/DDBJ databases">
        <authorList>
            <person name="Weist P."/>
        </authorList>
    </citation>
    <scope>NUCLEOTIDE SEQUENCE</scope>
</reference>
<name>A0A9N7VBU0_PLEPL</name>
<proteinExistence type="predicted"/>
<comment type="caution">
    <text evidence="1">The sequence shown here is derived from an EMBL/GenBank/DDBJ whole genome shotgun (WGS) entry which is preliminary data.</text>
</comment>